<dbReference type="CDD" id="cd00093">
    <property type="entry name" value="HTH_XRE"/>
    <property type="match status" value="1"/>
</dbReference>
<dbReference type="SUPFAM" id="SSF47413">
    <property type="entry name" value="lambda repressor-like DNA-binding domains"/>
    <property type="match status" value="1"/>
</dbReference>
<dbReference type="InterPro" id="IPR010982">
    <property type="entry name" value="Lambda_DNA-bd_dom_sf"/>
</dbReference>
<dbReference type="GO" id="GO:0003677">
    <property type="term" value="F:DNA binding"/>
    <property type="evidence" value="ECO:0007669"/>
    <property type="project" value="UniProtKB-KW"/>
</dbReference>
<dbReference type="AlphaFoldDB" id="A0A9D1N0W1"/>
<dbReference type="Pfam" id="PF01381">
    <property type="entry name" value="HTH_3"/>
    <property type="match status" value="1"/>
</dbReference>
<dbReference type="Gene3D" id="1.10.260.40">
    <property type="entry name" value="lambda repressor-like DNA-binding domains"/>
    <property type="match status" value="1"/>
</dbReference>
<evidence type="ECO:0000313" key="3">
    <source>
        <dbReference type="EMBL" id="HIU93062.1"/>
    </source>
</evidence>
<dbReference type="SMART" id="SM00530">
    <property type="entry name" value="HTH_XRE"/>
    <property type="match status" value="1"/>
</dbReference>
<evidence type="ECO:0000259" key="2">
    <source>
        <dbReference type="PROSITE" id="PS50943"/>
    </source>
</evidence>
<evidence type="ECO:0000256" key="1">
    <source>
        <dbReference type="ARBA" id="ARBA00023125"/>
    </source>
</evidence>
<dbReference type="PANTHER" id="PTHR46558">
    <property type="entry name" value="TRACRIPTIONAL REGULATORY PROTEIN-RELATED-RELATED"/>
    <property type="match status" value="1"/>
</dbReference>
<name>A0A9D1N0W1_9CLOT</name>
<gene>
    <name evidence="3" type="ORF">IAD26_08025</name>
</gene>
<organism evidence="3 4">
    <name type="scientific">Candidatus Limenecus avicola</name>
    <dbReference type="NCBI Taxonomy" id="2840847"/>
    <lineage>
        <taxon>Bacteria</taxon>
        <taxon>Bacillati</taxon>
        <taxon>Bacillota</taxon>
        <taxon>Clostridia</taxon>
        <taxon>Eubacteriales</taxon>
        <taxon>Clostridiaceae</taxon>
        <taxon>Clostridiaceae incertae sedis</taxon>
        <taxon>Candidatus Limenecus</taxon>
    </lineage>
</organism>
<feature type="domain" description="HTH cro/C1-type" evidence="2">
    <location>
        <begin position="14"/>
        <end position="68"/>
    </location>
</feature>
<proteinExistence type="predicted"/>
<keyword evidence="1" id="KW-0238">DNA-binding</keyword>
<reference evidence="3" key="1">
    <citation type="submission" date="2020-10" db="EMBL/GenBank/DDBJ databases">
        <authorList>
            <person name="Gilroy R."/>
        </authorList>
    </citation>
    <scope>NUCLEOTIDE SEQUENCE</scope>
    <source>
        <strain evidence="3">CHK154-7741</strain>
    </source>
</reference>
<dbReference type="InterPro" id="IPR001387">
    <property type="entry name" value="Cro/C1-type_HTH"/>
</dbReference>
<accession>A0A9D1N0W1</accession>
<sequence length="115" mass="12878">MKENEKRKIIANRISLARERAGLTQNQLAKLLNIPRPSVAEIESGKRKVSAEELISMSDIFEVDINWLAGKGENKSDEQRDKIQLAARNLSGLKSEDIDKIVDLLNSLKPKGDSH</sequence>
<dbReference type="Proteomes" id="UP000886748">
    <property type="component" value="Unassembled WGS sequence"/>
</dbReference>
<evidence type="ECO:0000313" key="4">
    <source>
        <dbReference type="Proteomes" id="UP000886748"/>
    </source>
</evidence>
<comment type="caution">
    <text evidence="3">The sequence shown here is derived from an EMBL/GenBank/DDBJ whole genome shotgun (WGS) entry which is preliminary data.</text>
</comment>
<protein>
    <submittedName>
        <fullName evidence="3">Helix-turn-helix transcriptional regulator</fullName>
    </submittedName>
</protein>
<dbReference type="PANTHER" id="PTHR46558:SF13">
    <property type="entry name" value="HTH-TYPE TRANSCRIPTIONAL REGULATOR IMMR"/>
    <property type="match status" value="1"/>
</dbReference>
<dbReference type="EMBL" id="DVOD01000059">
    <property type="protein sequence ID" value="HIU93062.1"/>
    <property type="molecule type" value="Genomic_DNA"/>
</dbReference>
<dbReference type="PROSITE" id="PS50943">
    <property type="entry name" value="HTH_CROC1"/>
    <property type="match status" value="1"/>
</dbReference>
<reference evidence="3" key="2">
    <citation type="journal article" date="2021" name="PeerJ">
        <title>Extensive microbial diversity within the chicken gut microbiome revealed by metagenomics and culture.</title>
        <authorList>
            <person name="Gilroy R."/>
            <person name="Ravi A."/>
            <person name="Getino M."/>
            <person name="Pursley I."/>
            <person name="Horton D.L."/>
            <person name="Alikhan N.F."/>
            <person name="Baker D."/>
            <person name="Gharbi K."/>
            <person name="Hall N."/>
            <person name="Watson M."/>
            <person name="Adriaenssens E.M."/>
            <person name="Foster-Nyarko E."/>
            <person name="Jarju S."/>
            <person name="Secka A."/>
            <person name="Antonio M."/>
            <person name="Oren A."/>
            <person name="Chaudhuri R.R."/>
            <person name="La Ragione R."/>
            <person name="Hildebrand F."/>
            <person name="Pallen M.J."/>
        </authorList>
    </citation>
    <scope>NUCLEOTIDE SEQUENCE</scope>
    <source>
        <strain evidence="3">CHK154-7741</strain>
    </source>
</reference>